<dbReference type="RefSeq" id="WP_209851231.1">
    <property type="nucleotide sequence ID" value="NZ_CBCRVE010000004.1"/>
</dbReference>
<sequence>MENHFSEMESSPLNVSPAMEQPEKLKFSGLGIASFVLSLVGILGSIVCSVIVGVLVADHISGNSLDMDMGATDGQLMSIGFTAIGFLFFILLNVIGLVLGIIGLAMKNRKKVFAIVGTVLNSLVILGIALLVMISAALQ</sequence>
<dbReference type="Proteomes" id="UP001519273">
    <property type="component" value="Unassembled WGS sequence"/>
</dbReference>
<dbReference type="EMBL" id="JAGGKP010000007">
    <property type="protein sequence ID" value="MBP1937851.1"/>
    <property type="molecule type" value="Genomic_DNA"/>
</dbReference>
<proteinExistence type="predicted"/>
<keyword evidence="3" id="KW-1185">Reference proteome</keyword>
<evidence type="ECO:0000313" key="2">
    <source>
        <dbReference type="EMBL" id="MBP1937851.1"/>
    </source>
</evidence>
<accession>A0ABS4H5V6</accession>
<keyword evidence="1" id="KW-0472">Membrane</keyword>
<comment type="caution">
    <text evidence="2">The sequence shown here is derived from an EMBL/GenBank/DDBJ whole genome shotgun (WGS) entry which is preliminary data.</text>
</comment>
<feature type="transmembrane region" description="Helical" evidence="1">
    <location>
        <begin position="29"/>
        <end position="56"/>
    </location>
</feature>
<feature type="transmembrane region" description="Helical" evidence="1">
    <location>
        <begin position="76"/>
        <end position="105"/>
    </location>
</feature>
<keyword evidence="1" id="KW-1133">Transmembrane helix</keyword>
<keyword evidence="1" id="KW-0812">Transmembrane</keyword>
<name>A0ABS4H5V6_9BACL</name>
<evidence type="ECO:0000313" key="3">
    <source>
        <dbReference type="Proteomes" id="UP001519273"/>
    </source>
</evidence>
<gene>
    <name evidence="2" type="ORF">J2Z20_002766</name>
</gene>
<evidence type="ECO:0000256" key="1">
    <source>
        <dbReference type="SAM" id="Phobius"/>
    </source>
</evidence>
<reference evidence="2 3" key="1">
    <citation type="submission" date="2021-03" db="EMBL/GenBank/DDBJ databases">
        <title>Genomic Encyclopedia of Type Strains, Phase IV (KMG-IV): sequencing the most valuable type-strain genomes for metagenomic binning, comparative biology and taxonomic classification.</title>
        <authorList>
            <person name="Goeker M."/>
        </authorList>
    </citation>
    <scope>NUCLEOTIDE SEQUENCE [LARGE SCALE GENOMIC DNA]</scope>
    <source>
        <strain evidence="2 3">DSM 23491</strain>
    </source>
</reference>
<organism evidence="2 3">
    <name type="scientific">Paenibacillus sediminis</name>
    <dbReference type="NCBI Taxonomy" id="664909"/>
    <lineage>
        <taxon>Bacteria</taxon>
        <taxon>Bacillati</taxon>
        <taxon>Bacillota</taxon>
        <taxon>Bacilli</taxon>
        <taxon>Bacillales</taxon>
        <taxon>Paenibacillaceae</taxon>
        <taxon>Paenibacillus</taxon>
    </lineage>
</organism>
<protein>
    <recommendedName>
        <fullName evidence="4">DUF4064 domain-containing protein</fullName>
    </recommendedName>
</protein>
<feature type="transmembrane region" description="Helical" evidence="1">
    <location>
        <begin position="112"/>
        <end position="138"/>
    </location>
</feature>
<evidence type="ECO:0008006" key="4">
    <source>
        <dbReference type="Google" id="ProtNLM"/>
    </source>
</evidence>